<accession>A0A1G7BX23</accession>
<evidence type="ECO:0000313" key="2">
    <source>
        <dbReference type="Proteomes" id="UP000198757"/>
    </source>
</evidence>
<dbReference type="Proteomes" id="UP000198757">
    <property type="component" value="Unassembled WGS sequence"/>
</dbReference>
<proteinExistence type="predicted"/>
<dbReference type="AlphaFoldDB" id="A0A1G7BX23"/>
<dbReference type="STRING" id="1285928.SAMN04487894_13425"/>
<evidence type="ECO:0000313" key="1">
    <source>
        <dbReference type="EMBL" id="SDE31559.1"/>
    </source>
</evidence>
<organism evidence="1 2">
    <name type="scientific">Niabella drilacis (strain DSM 25811 / CCM 8410 / CCUG 62505 / LMG 26954 / E90)</name>
    <dbReference type="NCBI Taxonomy" id="1285928"/>
    <lineage>
        <taxon>Bacteria</taxon>
        <taxon>Pseudomonadati</taxon>
        <taxon>Bacteroidota</taxon>
        <taxon>Chitinophagia</taxon>
        <taxon>Chitinophagales</taxon>
        <taxon>Chitinophagaceae</taxon>
        <taxon>Niabella</taxon>
    </lineage>
</organism>
<sequence length="314" mass="35583">MRTKILITGIMLFWAVVGWGQEKIKIEKINPLSQFVFNKYVDVQECDKKGNIINCTPLTQMPINAIFSIVGKKGEKYIIKFLRWELSKQNIENNLSFFYRPARNNKAEIQQNIGKHRFNLSTGKLVSEDKSQSDNKQNTVSANNIVDVTERYFLIEEDTLILNGSVYTSIPKREFVFGTITYLARIRPAVKGFSGNWSTDLNLGIAYGIKQNLNKDWGIAALGGLSFSKIIIDSLSTSPSINTNIEKVALSPTINVLFNYKKFYIGLGVGFDWINSDSEESKRWIYNKKPFYAIGLGINLFSTNNTDSPNVTNK</sequence>
<gene>
    <name evidence="1" type="ORF">SAMN04487894_13425</name>
</gene>
<name>A0A1G7BX23_NIADE</name>
<keyword evidence="2" id="KW-1185">Reference proteome</keyword>
<reference evidence="2" key="1">
    <citation type="submission" date="2016-10" db="EMBL/GenBank/DDBJ databases">
        <authorList>
            <person name="Varghese N."/>
            <person name="Submissions S."/>
        </authorList>
    </citation>
    <scope>NUCLEOTIDE SEQUENCE [LARGE SCALE GENOMIC DNA]</scope>
    <source>
        <strain evidence="2">DSM 25811 / CCM 8410 / LMG 26954 / E90</strain>
    </source>
</reference>
<dbReference type="OrthoDB" id="836926at2"/>
<dbReference type="EMBL" id="FMZO01000034">
    <property type="protein sequence ID" value="SDE31559.1"/>
    <property type="molecule type" value="Genomic_DNA"/>
</dbReference>
<protein>
    <submittedName>
        <fullName evidence="1">Uncharacterized protein</fullName>
    </submittedName>
</protein>
<dbReference type="RefSeq" id="WP_090393649.1">
    <property type="nucleotide sequence ID" value="NZ_FMZO01000034.1"/>
</dbReference>